<dbReference type="CDD" id="cd00761">
    <property type="entry name" value="Glyco_tranf_GTA_type"/>
    <property type="match status" value="1"/>
</dbReference>
<evidence type="ECO:0000313" key="3">
    <source>
        <dbReference type="Proteomes" id="UP000664480"/>
    </source>
</evidence>
<evidence type="ECO:0000313" key="2">
    <source>
        <dbReference type="EMBL" id="MBN7817584.1"/>
    </source>
</evidence>
<dbReference type="InterPro" id="IPR029044">
    <property type="entry name" value="Nucleotide-diphossugar_trans"/>
</dbReference>
<dbReference type="Gene3D" id="3.90.550.10">
    <property type="entry name" value="Spore Coat Polysaccharide Biosynthesis Protein SpsA, Chain A"/>
    <property type="match status" value="1"/>
</dbReference>
<protein>
    <submittedName>
        <fullName evidence="2">Glycosyltransferase family 2 protein</fullName>
    </submittedName>
</protein>
<feature type="domain" description="Glycosyltransferase 2-like" evidence="1">
    <location>
        <begin position="7"/>
        <end position="147"/>
    </location>
</feature>
<dbReference type="RefSeq" id="WP_206588250.1">
    <property type="nucleotide sequence ID" value="NZ_JAFKCU010000006.1"/>
</dbReference>
<accession>A0ABS3CPJ6</accession>
<sequence length="291" mass="33569">MDDILISIIIPTYKDWDSLRLTLDAIQNQKKIDPSLIEVLVVDNDPDSVFPEDFTLSQNIKILKELKKGAYASRNKGLKVAKGKIIVFTDSDCIPEPNWLENGVRLLQDGADMVGGKMIFFKSPEGDEETYLFEKIFSFNQKRNVLQNQQSITANLFVTSEVVQSVGEFEENLLSGGDFLWTKKATSQGFKLVYGEDVVVNHPARLHFESLIKKKKRTSGGMYFKFFKGFSFFKKLKFTLHILRPPITIFTFPKLTFSQKLKLFRMRWYLEWVGVKELLKLTLTKKQAERS</sequence>
<name>A0ABS3CPJ6_9BACT</name>
<keyword evidence="3" id="KW-1185">Reference proteome</keyword>
<dbReference type="InterPro" id="IPR050834">
    <property type="entry name" value="Glycosyltransf_2"/>
</dbReference>
<reference evidence="2 3" key="1">
    <citation type="submission" date="2021-03" db="EMBL/GenBank/DDBJ databases">
        <title>novel species isolated from a fishpond in China.</title>
        <authorList>
            <person name="Lu H."/>
            <person name="Cai Z."/>
        </authorList>
    </citation>
    <scope>NUCLEOTIDE SEQUENCE [LARGE SCALE GENOMIC DNA]</scope>
    <source>
        <strain evidence="2 3">YJ13C</strain>
    </source>
</reference>
<evidence type="ECO:0000259" key="1">
    <source>
        <dbReference type="Pfam" id="PF00535"/>
    </source>
</evidence>
<dbReference type="EMBL" id="JAFKCU010000006">
    <property type="protein sequence ID" value="MBN7817584.1"/>
    <property type="molecule type" value="Genomic_DNA"/>
</dbReference>
<dbReference type="SUPFAM" id="SSF53448">
    <property type="entry name" value="Nucleotide-diphospho-sugar transferases"/>
    <property type="match status" value="1"/>
</dbReference>
<dbReference type="PANTHER" id="PTHR43685">
    <property type="entry name" value="GLYCOSYLTRANSFERASE"/>
    <property type="match status" value="1"/>
</dbReference>
<proteinExistence type="predicted"/>
<dbReference type="Proteomes" id="UP000664480">
    <property type="component" value="Unassembled WGS sequence"/>
</dbReference>
<gene>
    <name evidence="2" type="ORF">J0A69_19230</name>
</gene>
<organism evidence="2 3">
    <name type="scientific">Algoriphagus pacificus</name>
    <dbReference type="NCBI Taxonomy" id="2811234"/>
    <lineage>
        <taxon>Bacteria</taxon>
        <taxon>Pseudomonadati</taxon>
        <taxon>Bacteroidota</taxon>
        <taxon>Cytophagia</taxon>
        <taxon>Cytophagales</taxon>
        <taxon>Cyclobacteriaceae</taxon>
        <taxon>Algoriphagus</taxon>
    </lineage>
</organism>
<dbReference type="Pfam" id="PF00535">
    <property type="entry name" value="Glycos_transf_2"/>
    <property type="match status" value="1"/>
</dbReference>
<dbReference type="PANTHER" id="PTHR43685:SF2">
    <property type="entry name" value="GLYCOSYLTRANSFERASE 2-LIKE DOMAIN-CONTAINING PROTEIN"/>
    <property type="match status" value="1"/>
</dbReference>
<dbReference type="InterPro" id="IPR001173">
    <property type="entry name" value="Glyco_trans_2-like"/>
</dbReference>
<comment type="caution">
    <text evidence="2">The sequence shown here is derived from an EMBL/GenBank/DDBJ whole genome shotgun (WGS) entry which is preliminary data.</text>
</comment>